<dbReference type="PANTHER" id="PTHR21028">
    <property type="entry name" value="SI:CH211-156B7.4"/>
    <property type="match status" value="1"/>
</dbReference>
<proteinExistence type="predicted"/>
<dbReference type="AlphaFoldDB" id="A0A077Z3M7"/>
<dbReference type="InterPro" id="IPR008173">
    <property type="entry name" value="Adenylyl_cyclase_CyaB"/>
</dbReference>
<accession>A0A077Z3M7</accession>
<feature type="region of interest" description="Disordered" evidence="1">
    <location>
        <begin position="1"/>
        <end position="20"/>
    </location>
</feature>
<evidence type="ECO:0000256" key="1">
    <source>
        <dbReference type="SAM" id="MobiDB-lite"/>
    </source>
</evidence>
<keyword evidence="3" id="KW-1185">Reference proteome</keyword>
<feature type="compositionally biased region" description="Polar residues" evidence="1">
    <location>
        <begin position="9"/>
        <end position="20"/>
    </location>
</feature>
<reference evidence="2" key="1">
    <citation type="submission" date="2014-01" db="EMBL/GenBank/DDBJ databases">
        <authorList>
            <person name="Aslett M."/>
        </authorList>
    </citation>
    <scope>NUCLEOTIDE SEQUENCE</scope>
</reference>
<dbReference type="PANTHER" id="PTHR21028:SF2">
    <property type="entry name" value="CYTH DOMAIN-CONTAINING PROTEIN"/>
    <property type="match status" value="1"/>
</dbReference>
<dbReference type="CDD" id="cd07890">
    <property type="entry name" value="CYTH-like_AC_IV-like"/>
    <property type="match status" value="1"/>
</dbReference>
<dbReference type="OrthoDB" id="6159137at2759"/>
<dbReference type="EMBL" id="HG805897">
    <property type="protein sequence ID" value="CDW54454.1"/>
    <property type="molecule type" value="Genomic_DNA"/>
</dbReference>
<gene>
    <name evidence="2" type="ORF">TTRE_0000272401</name>
</gene>
<name>A0A077Z3M7_TRITR</name>
<dbReference type="Proteomes" id="UP000030665">
    <property type="component" value="Unassembled WGS sequence"/>
</dbReference>
<reference evidence="2" key="2">
    <citation type="submission" date="2014-03" db="EMBL/GenBank/DDBJ databases">
        <title>The whipworm genome and dual-species transcriptomics of an intimate host-pathogen interaction.</title>
        <authorList>
            <person name="Foth B.J."/>
            <person name="Tsai I.J."/>
            <person name="Reid A.J."/>
            <person name="Bancroft A.J."/>
            <person name="Nichol S."/>
            <person name="Tracey A."/>
            <person name="Holroyd N."/>
            <person name="Cotton J.A."/>
            <person name="Stanley E.J."/>
            <person name="Zarowiecki M."/>
            <person name="Liu J.Z."/>
            <person name="Huckvale T."/>
            <person name="Cooper P.J."/>
            <person name="Grencis R.K."/>
            <person name="Berriman M."/>
        </authorList>
    </citation>
    <scope>NUCLEOTIDE SEQUENCE [LARGE SCALE GENOMIC DNA]</scope>
</reference>
<evidence type="ECO:0000313" key="3">
    <source>
        <dbReference type="Proteomes" id="UP000030665"/>
    </source>
</evidence>
<dbReference type="STRING" id="36087.A0A077Z3M7"/>
<protein>
    <submittedName>
        <fullName evidence="2">Protein FAM40A</fullName>
    </submittedName>
</protein>
<sequence length="306" mass="35143">MNDDWAYGNETQSQDFQSEESSLMSEVDRFNMRRYGTTMTVGDFEPLDNNVISVLGTPFVHSDRFRKNYEKWLEYEEDNYSKTFVKKKFQLTQYPNMDQVTSTINGHVSVNVELKIAVQDYDAMQKQLFDLFGSMGTVYREVDHIYGACVGYLMLRMIDEAPSGILMAYERTPSSASEQHVPMVTEYRWAEVPSFESMKAVLSNSLEELGVIKKRRSLLTSGKFLVHLDEVQEVGAYAEIIYRLDPGEPIGQGLRVMDDLMRKMQLDPTLISGMSYHDLLLVRRVEAEEKIDDGVRLERALGVCPE</sequence>
<organism evidence="2 3">
    <name type="scientific">Trichuris trichiura</name>
    <name type="common">Whipworm</name>
    <name type="synonym">Trichocephalus trichiurus</name>
    <dbReference type="NCBI Taxonomy" id="36087"/>
    <lineage>
        <taxon>Eukaryota</taxon>
        <taxon>Metazoa</taxon>
        <taxon>Ecdysozoa</taxon>
        <taxon>Nematoda</taxon>
        <taxon>Enoplea</taxon>
        <taxon>Dorylaimia</taxon>
        <taxon>Trichinellida</taxon>
        <taxon>Trichuridae</taxon>
        <taxon>Trichuris</taxon>
    </lineage>
</organism>
<dbReference type="Gene3D" id="2.40.320.10">
    <property type="entry name" value="Hypothetical Protein Pfu-838710-001"/>
    <property type="match status" value="1"/>
</dbReference>
<dbReference type="SUPFAM" id="SSF55154">
    <property type="entry name" value="CYTH-like phosphatases"/>
    <property type="match status" value="1"/>
</dbReference>
<evidence type="ECO:0000313" key="2">
    <source>
        <dbReference type="EMBL" id="CDW54454.1"/>
    </source>
</evidence>
<dbReference type="InterPro" id="IPR033469">
    <property type="entry name" value="CYTH-like_dom_sf"/>
</dbReference>